<reference evidence="1 2" key="1">
    <citation type="submission" date="2020-08" db="EMBL/GenBank/DDBJ databases">
        <title>Genomic Encyclopedia of Type Strains, Phase IV (KMG-IV): sequencing the most valuable type-strain genomes for metagenomic binning, comparative biology and taxonomic classification.</title>
        <authorList>
            <person name="Goeker M."/>
        </authorList>
    </citation>
    <scope>NUCLEOTIDE SEQUENCE [LARGE SCALE GENOMIC DNA]</scope>
    <source>
        <strain evidence="1 2">DSM 24163</strain>
    </source>
</reference>
<protein>
    <submittedName>
        <fullName evidence="1">Uncharacterized protein</fullName>
    </submittedName>
</protein>
<accession>A0A7W8D5X7</accession>
<keyword evidence="2" id="KW-1185">Reference proteome</keyword>
<dbReference type="RefSeq" id="WP_183959900.1">
    <property type="nucleotide sequence ID" value="NZ_JACHHP010000001.1"/>
</dbReference>
<dbReference type="AlphaFoldDB" id="A0A7W8D5X7"/>
<dbReference type="Proteomes" id="UP000521199">
    <property type="component" value="Unassembled WGS sequence"/>
</dbReference>
<evidence type="ECO:0000313" key="2">
    <source>
        <dbReference type="Proteomes" id="UP000521199"/>
    </source>
</evidence>
<organism evidence="1 2">
    <name type="scientific">Chiayiivirga flava</name>
    <dbReference type="NCBI Taxonomy" id="659595"/>
    <lineage>
        <taxon>Bacteria</taxon>
        <taxon>Pseudomonadati</taxon>
        <taxon>Pseudomonadota</taxon>
        <taxon>Gammaproteobacteria</taxon>
        <taxon>Lysobacterales</taxon>
        <taxon>Lysobacteraceae</taxon>
        <taxon>Chiayiivirga</taxon>
    </lineage>
</organism>
<evidence type="ECO:0000313" key="1">
    <source>
        <dbReference type="EMBL" id="MBB5207390.1"/>
    </source>
</evidence>
<sequence>MIPNSRLAKLQLIEEMDAVRVDGLAAGDEESLWAARIMSEEISKLRRELAAEMSEPPTMSDG</sequence>
<gene>
    <name evidence="1" type="ORF">HNQ52_000906</name>
</gene>
<name>A0A7W8D5X7_9GAMM</name>
<comment type="caution">
    <text evidence="1">The sequence shown here is derived from an EMBL/GenBank/DDBJ whole genome shotgun (WGS) entry which is preliminary data.</text>
</comment>
<dbReference type="EMBL" id="JACHHP010000001">
    <property type="protein sequence ID" value="MBB5207390.1"/>
    <property type="molecule type" value="Genomic_DNA"/>
</dbReference>
<proteinExistence type="predicted"/>